<evidence type="ECO:0000256" key="7">
    <source>
        <dbReference type="ARBA" id="ARBA00022777"/>
    </source>
</evidence>
<evidence type="ECO:0000256" key="9">
    <source>
        <dbReference type="ARBA" id="ARBA00048743"/>
    </source>
</evidence>
<dbReference type="HAMAP" id="MF_00165">
    <property type="entry name" value="Thymidylate_kinase"/>
    <property type="match status" value="1"/>
</dbReference>
<evidence type="ECO:0000313" key="14">
    <source>
        <dbReference type="Proteomes" id="UP000625527"/>
    </source>
</evidence>
<evidence type="ECO:0000256" key="1">
    <source>
        <dbReference type="ARBA" id="ARBA00009776"/>
    </source>
</evidence>
<evidence type="ECO:0000256" key="8">
    <source>
        <dbReference type="ARBA" id="ARBA00022840"/>
    </source>
</evidence>
<sequence length="208" mass="22578">MNAPGFFLVIEGPSGIGKTTVTGLVHDELQASGAPVLATKEPSTSPIGAMARSGTHDYRGLALACLVAADRYHHLDQEIGPALRDGAIVVCDRYVPSSLVLQALDGVDAEFARQLNQHAPPPDLTVILTGAPERTRKRARDRGASSRFHRDDATRHAAEDRMYRALISELRKGGWDLLHHDLGDEPAADVARLILDALRSRRPARSDR</sequence>
<comment type="similarity">
    <text evidence="1 10">Belongs to the thymidylate kinase family.</text>
</comment>
<keyword evidence="6 10" id="KW-0547">Nucleotide-binding</keyword>
<evidence type="ECO:0000256" key="10">
    <source>
        <dbReference type="HAMAP-Rule" id="MF_00165"/>
    </source>
</evidence>
<evidence type="ECO:0000256" key="4">
    <source>
        <dbReference type="ARBA" id="ARBA00022679"/>
    </source>
</evidence>
<feature type="domain" description="Thymidylate kinase-like" evidence="12">
    <location>
        <begin position="10"/>
        <end position="153"/>
    </location>
</feature>
<dbReference type="NCBIfam" id="TIGR00041">
    <property type="entry name" value="DTMP_kinase"/>
    <property type="match status" value="1"/>
</dbReference>
<keyword evidence="7 10" id="KW-0418">Kinase</keyword>
<feature type="compositionally biased region" description="Basic and acidic residues" evidence="11">
    <location>
        <begin position="141"/>
        <end position="153"/>
    </location>
</feature>
<dbReference type="GO" id="GO:0004798">
    <property type="term" value="F:dTMP kinase activity"/>
    <property type="evidence" value="ECO:0007669"/>
    <property type="project" value="UniProtKB-EC"/>
</dbReference>
<dbReference type="PANTHER" id="PTHR10344:SF4">
    <property type="entry name" value="UMP-CMP KINASE 2, MITOCHONDRIAL"/>
    <property type="match status" value="1"/>
</dbReference>
<keyword evidence="8 10" id="KW-0067">ATP-binding</keyword>
<keyword evidence="5 10" id="KW-0545">Nucleotide biosynthesis</keyword>
<evidence type="ECO:0000256" key="6">
    <source>
        <dbReference type="ARBA" id="ARBA00022741"/>
    </source>
</evidence>
<evidence type="ECO:0000256" key="2">
    <source>
        <dbReference type="ARBA" id="ARBA00012980"/>
    </source>
</evidence>
<reference evidence="13 14" key="1">
    <citation type="submission" date="2020-10" db="EMBL/GenBank/DDBJ databases">
        <title>Myceligenerans pegani sp. nov., an endophytic actinomycete isolated from Peganum harmala L. in Xinjiang, China.</title>
        <authorList>
            <person name="Xin L."/>
        </authorList>
    </citation>
    <scope>NUCLEOTIDE SEQUENCE [LARGE SCALE GENOMIC DNA]</scope>
    <source>
        <strain evidence="13 14">TRM65318</strain>
    </source>
</reference>
<proteinExistence type="inferred from homology"/>
<dbReference type="Proteomes" id="UP000625527">
    <property type="component" value="Unassembled WGS sequence"/>
</dbReference>
<feature type="region of interest" description="Disordered" evidence="11">
    <location>
        <begin position="133"/>
        <end position="153"/>
    </location>
</feature>
<dbReference type="RefSeq" id="WP_192862676.1">
    <property type="nucleotide sequence ID" value="NZ_JADAQT010000078.1"/>
</dbReference>
<dbReference type="InterPro" id="IPR018094">
    <property type="entry name" value="Thymidylate_kinase"/>
</dbReference>
<keyword evidence="14" id="KW-1185">Reference proteome</keyword>
<dbReference type="EC" id="2.7.4.9" evidence="2 10"/>
<dbReference type="Gene3D" id="3.40.50.300">
    <property type="entry name" value="P-loop containing nucleotide triphosphate hydrolases"/>
    <property type="match status" value="1"/>
</dbReference>
<comment type="caution">
    <text evidence="13">The sequence shown here is derived from an EMBL/GenBank/DDBJ whole genome shotgun (WGS) entry which is preliminary data.</text>
</comment>
<accession>A0ABR9MYC3</accession>
<gene>
    <name evidence="10 13" type="primary">tmk</name>
    <name evidence="13" type="ORF">IHE71_10390</name>
</gene>
<evidence type="ECO:0000256" key="3">
    <source>
        <dbReference type="ARBA" id="ARBA00017144"/>
    </source>
</evidence>
<comment type="function">
    <text evidence="10">Phosphorylation of dTMP to form dTDP in both de novo and salvage pathways of dTTP synthesis.</text>
</comment>
<organism evidence="13 14">
    <name type="scientific">Myceligenerans pegani</name>
    <dbReference type="NCBI Taxonomy" id="2776917"/>
    <lineage>
        <taxon>Bacteria</taxon>
        <taxon>Bacillati</taxon>
        <taxon>Actinomycetota</taxon>
        <taxon>Actinomycetes</taxon>
        <taxon>Micrococcales</taxon>
        <taxon>Promicromonosporaceae</taxon>
        <taxon>Myceligenerans</taxon>
    </lineage>
</organism>
<name>A0ABR9MYC3_9MICO</name>
<dbReference type="PANTHER" id="PTHR10344">
    <property type="entry name" value="THYMIDYLATE KINASE"/>
    <property type="match status" value="1"/>
</dbReference>
<dbReference type="SUPFAM" id="SSF52540">
    <property type="entry name" value="P-loop containing nucleoside triphosphate hydrolases"/>
    <property type="match status" value="1"/>
</dbReference>
<dbReference type="Pfam" id="PF02223">
    <property type="entry name" value="Thymidylate_kin"/>
    <property type="match status" value="1"/>
</dbReference>
<dbReference type="InterPro" id="IPR027417">
    <property type="entry name" value="P-loop_NTPase"/>
</dbReference>
<dbReference type="EMBL" id="JADAQT010000078">
    <property type="protein sequence ID" value="MBE1876115.1"/>
    <property type="molecule type" value="Genomic_DNA"/>
</dbReference>
<dbReference type="CDD" id="cd01672">
    <property type="entry name" value="TMPK"/>
    <property type="match status" value="1"/>
</dbReference>
<protein>
    <recommendedName>
        <fullName evidence="3 10">Thymidylate kinase</fullName>
        <ecNumber evidence="2 10">2.7.4.9</ecNumber>
    </recommendedName>
    <alternativeName>
        <fullName evidence="10">dTMP kinase</fullName>
    </alternativeName>
</protein>
<evidence type="ECO:0000259" key="12">
    <source>
        <dbReference type="Pfam" id="PF02223"/>
    </source>
</evidence>
<comment type="catalytic activity">
    <reaction evidence="9 10">
        <text>dTMP + ATP = dTDP + ADP</text>
        <dbReference type="Rhea" id="RHEA:13517"/>
        <dbReference type="ChEBI" id="CHEBI:30616"/>
        <dbReference type="ChEBI" id="CHEBI:58369"/>
        <dbReference type="ChEBI" id="CHEBI:63528"/>
        <dbReference type="ChEBI" id="CHEBI:456216"/>
        <dbReference type="EC" id="2.7.4.9"/>
    </reaction>
</comment>
<evidence type="ECO:0000256" key="11">
    <source>
        <dbReference type="SAM" id="MobiDB-lite"/>
    </source>
</evidence>
<comment type="caution">
    <text evidence="10">Lacks conserved residue(s) required for the propagation of feature annotation.</text>
</comment>
<evidence type="ECO:0000313" key="13">
    <source>
        <dbReference type="EMBL" id="MBE1876115.1"/>
    </source>
</evidence>
<dbReference type="InterPro" id="IPR039430">
    <property type="entry name" value="Thymidylate_kin-like_dom"/>
</dbReference>
<keyword evidence="4 10" id="KW-0808">Transferase</keyword>
<evidence type="ECO:0000256" key="5">
    <source>
        <dbReference type="ARBA" id="ARBA00022727"/>
    </source>
</evidence>